<dbReference type="PATRIC" id="fig|106592.7.peg.2092"/>
<evidence type="ECO:0000256" key="1">
    <source>
        <dbReference type="SAM" id="SignalP"/>
    </source>
</evidence>
<gene>
    <name evidence="2" type="ORF">AC244_21245</name>
</gene>
<evidence type="ECO:0000313" key="3">
    <source>
        <dbReference type="Proteomes" id="UP000037425"/>
    </source>
</evidence>
<dbReference type="OrthoDB" id="8283437at2"/>
<dbReference type="AlphaFoldDB" id="A0A0L8BMM7"/>
<dbReference type="RefSeq" id="WP_053250806.1">
    <property type="nucleotide sequence ID" value="NZ_LGAP01000016.1"/>
</dbReference>
<protein>
    <submittedName>
        <fullName evidence="2">Uncharacterized protein</fullName>
    </submittedName>
</protein>
<evidence type="ECO:0000313" key="2">
    <source>
        <dbReference type="EMBL" id="KOF15942.1"/>
    </source>
</evidence>
<name>A0A0L8BMM7_ENSAD</name>
<keyword evidence="1" id="KW-0732">Signal</keyword>
<accession>A0A0L8BMM7</accession>
<dbReference type="NCBIfam" id="NF041110">
    <property type="entry name" value="HPE1_fam_CxxC"/>
    <property type="match status" value="1"/>
</dbReference>
<organism evidence="2 3">
    <name type="scientific">Ensifer adhaerens</name>
    <name type="common">Sinorhizobium morelense</name>
    <dbReference type="NCBI Taxonomy" id="106592"/>
    <lineage>
        <taxon>Bacteria</taxon>
        <taxon>Pseudomonadati</taxon>
        <taxon>Pseudomonadota</taxon>
        <taxon>Alphaproteobacteria</taxon>
        <taxon>Hyphomicrobiales</taxon>
        <taxon>Rhizobiaceae</taxon>
        <taxon>Sinorhizobium/Ensifer group</taxon>
        <taxon>Ensifer</taxon>
    </lineage>
</organism>
<feature type="chain" id="PRO_5005581097" evidence="1">
    <location>
        <begin position="20"/>
        <end position="175"/>
    </location>
</feature>
<dbReference type="InterPro" id="IPR049748">
    <property type="entry name" value="HPE1-like_N_CxxC"/>
</dbReference>
<proteinExistence type="predicted"/>
<feature type="signal peptide" evidence="1">
    <location>
        <begin position="1"/>
        <end position="19"/>
    </location>
</feature>
<dbReference type="Proteomes" id="UP000037425">
    <property type="component" value="Unassembled WGS sequence"/>
</dbReference>
<comment type="caution">
    <text evidence="2">The sequence shown here is derived from an EMBL/GenBank/DDBJ whole genome shotgun (WGS) entry which is preliminary data.</text>
</comment>
<reference evidence="3" key="1">
    <citation type="submission" date="2015-07" db="EMBL/GenBank/DDBJ databases">
        <title>Whole genome sequence of an Ensifer adhaerens strain isolated from a cave pool in the Wind Cave National Park.</title>
        <authorList>
            <person name="Eng W.W.H."/>
            <person name="Gan H.M."/>
            <person name="Barton H.A."/>
            <person name="Savka M.A."/>
        </authorList>
    </citation>
    <scope>NUCLEOTIDE SEQUENCE [LARGE SCALE GENOMIC DNA]</scope>
    <source>
        <strain evidence="3">SD006</strain>
    </source>
</reference>
<sequence>MRLLLITTAVALAAGSAWASSIEAVVSGDAVNSSVASVSCAQCPPLQIKKKVTYVVPEIENGSEKVELKQINGEMKLVRTEAWLGGSPVVFVSKPSEDVVKAAAAGSEQPIVATAAAGIDITNPGNHGTAASAIDETAKTAAVQTITRAEPAIAAAAAAESSQQFDPSALELRLN</sequence>
<dbReference type="EMBL" id="LGAP01000016">
    <property type="protein sequence ID" value="KOF15942.1"/>
    <property type="molecule type" value="Genomic_DNA"/>
</dbReference>